<dbReference type="InterPro" id="IPR000792">
    <property type="entry name" value="Tscrpt_reg_LuxR_C"/>
</dbReference>
<comment type="similarity">
    <text evidence="5">Belongs to the Rap family.</text>
</comment>
<dbReference type="SUPFAM" id="SSF46894">
    <property type="entry name" value="C-terminal effector domain of the bipartite response regulators"/>
    <property type="match status" value="1"/>
</dbReference>
<keyword evidence="7" id="KW-0472">Membrane</keyword>
<keyword evidence="11" id="KW-1185">Reference proteome</keyword>
<dbReference type="EMBL" id="CP080429">
    <property type="protein sequence ID" value="QYJ69224.1"/>
    <property type="molecule type" value="Genomic_DNA"/>
</dbReference>
<evidence type="ECO:0000256" key="1">
    <source>
        <dbReference type="ARBA" id="ARBA00004496"/>
    </source>
</evidence>
<feature type="domain" description="HTH luxR-type" evidence="9">
    <location>
        <begin position="554"/>
        <end position="611"/>
    </location>
</feature>
<evidence type="ECO:0000256" key="2">
    <source>
        <dbReference type="ARBA" id="ARBA00022490"/>
    </source>
</evidence>
<dbReference type="InterPro" id="IPR036388">
    <property type="entry name" value="WH-like_DNA-bd_sf"/>
</dbReference>
<feature type="chain" id="PRO_5046759608" evidence="8">
    <location>
        <begin position="21"/>
        <end position="614"/>
    </location>
</feature>
<evidence type="ECO:0000259" key="9">
    <source>
        <dbReference type="SMART" id="SM00421"/>
    </source>
</evidence>
<evidence type="ECO:0000256" key="4">
    <source>
        <dbReference type="ARBA" id="ARBA00022803"/>
    </source>
</evidence>
<sequence length="614" mass="71514">MVKLLLPLLLLTTVSGFSQKQDYDFEVAERDARKIIYTSPSSALAIVKQTLAQKNIPHDTIWGNTYNLYGMYYGMTGKSDSCIYYVKKSLPYLEKYPKNRMRSLMNLCIGYRHKGEYNKSLYHLKEALELSKKLNDKVSLAKVYGEMASNYNYRLEYDKSVNYLLKGIEALKTEDSPSNLVAIKQKLANTYLAMENYEFAADLYKETIKGFKEAGMDKNYYLTYVNLSEAYIRLKRYSEAKEAIQKAIPGLEKFGDMGLIGIAYSKLAMIEYKEGNNEKSIQAYQKAFDKLIESKSTRILRIGGEYINVLNEEKQYSKALKVIARAEPYRETVYANIQDRMVYVEAIADTYSQTGNTQKAFTEYRNTIAIKDSISDITTEAAVKEIQAKFQTELQREKNIALETKNEALERDFENNRTIMLLYFFVSIGAIIMILAFLRSYWLKTKLQKEQLKSVETENELIKQQHKYEQEFTNAQKEIINEKQRELTAATLQMANYQDSIKTILDKCKTENITTSELKKELQQLLKQKDYWKQFETRFNSLHPEFEKTLSDKFPKLTKNDVEFCSLLKLNLTNKEIASLLQISHESTITKKYRIKKKMEIKDDTEFEKLLLEI</sequence>
<evidence type="ECO:0000256" key="6">
    <source>
        <dbReference type="SAM" id="Coils"/>
    </source>
</evidence>
<dbReference type="Pfam" id="PF13424">
    <property type="entry name" value="TPR_12"/>
    <property type="match status" value="1"/>
</dbReference>
<feature type="signal peptide" evidence="8">
    <location>
        <begin position="1"/>
        <end position="20"/>
    </location>
</feature>
<feature type="coiled-coil region" evidence="6">
    <location>
        <begin position="458"/>
        <end position="500"/>
    </location>
</feature>
<accession>A0ABX8V8P7</accession>
<feature type="transmembrane region" description="Helical" evidence="7">
    <location>
        <begin position="420"/>
        <end position="442"/>
    </location>
</feature>
<dbReference type="RefSeq" id="WP_220641559.1">
    <property type="nucleotide sequence ID" value="NZ_CP080429.1"/>
</dbReference>
<keyword evidence="7" id="KW-0812">Transmembrane</keyword>
<dbReference type="SUPFAM" id="SSF48452">
    <property type="entry name" value="TPR-like"/>
    <property type="match status" value="2"/>
</dbReference>
<dbReference type="InterPro" id="IPR019734">
    <property type="entry name" value="TPR_rpt"/>
</dbReference>
<dbReference type="SMART" id="SM00028">
    <property type="entry name" value="TPR"/>
    <property type="match status" value="6"/>
</dbReference>
<dbReference type="Gene3D" id="1.25.40.10">
    <property type="entry name" value="Tetratricopeptide repeat domain"/>
    <property type="match status" value="2"/>
</dbReference>
<keyword evidence="7" id="KW-1133">Transmembrane helix</keyword>
<dbReference type="SMART" id="SM00421">
    <property type="entry name" value="HTH_LUXR"/>
    <property type="match status" value="1"/>
</dbReference>
<reference evidence="10 11" key="1">
    <citation type="submission" date="2021-07" db="EMBL/GenBank/DDBJ databases">
        <title>Flavobacterium WSW3-B6 sp.nov, isolated from seaweed.</title>
        <authorList>
            <person name="Muhammad N."/>
            <person name="Ho H."/>
            <person name="Lee Y.-J."/>
            <person name="Nguyen T."/>
            <person name="Ho J."/>
            <person name="Kim S.-G."/>
        </authorList>
    </citation>
    <scope>NUCLEOTIDE SEQUENCE [LARGE SCALE GENOMIC DNA]</scope>
    <source>
        <strain evidence="10 11">WSW3-B6</strain>
    </source>
</reference>
<proteinExistence type="inferred from homology"/>
<comment type="subcellular location">
    <subcellularLocation>
        <location evidence="1">Cytoplasm</location>
    </subcellularLocation>
</comment>
<evidence type="ECO:0000256" key="3">
    <source>
        <dbReference type="ARBA" id="ARBA00022737"/>
    </source>
</evidence>
<dbReference type="Gene3D" id="1.10.10.10">
    <property type="entry name" value="Winged helix-like DNA-binding domain superfamily/Winged helix DNA-binding domain"/>
    <property type="match status" value="1"/>
</dbReference>
<evidence type="ECO:0000313" key="11">
    <source>
        <dbReference type="Proteomes" id="UP000825381"/>
    </source>
</evidence>
<evidence type="ECO:0000256" key="7">
    <source>
        <dbReference type="SAM" id="Phobius"/>
    </source>
</evidence>
<evidence type="ECO:0000256" key="5">
    <source>
        <dbReference type="ARBA" id="ARBA00038253"/>
    </source>
</evidence>
<dbReference type="PANTHER" id="PTHR46630:SF1">
    <property type="entry name" value="TETRATRICOPEPTIDE REPEAT PROTEIN 29"/>
    <property type="match status" value="1"/>
</dbReference>
<keyword evidence="4" id="KW-0802">TPR repeat</keyword>
<evidence type="ECO:0000313" key="10">
    <source>
        <dbReference type="EMBL" id="QYJ69224.1"/>
    </source>
</evidence>
<dbReference type="InterPro" id="IPR011990">
    <property type="entry name" value="TPR-like_helical_dom_sf"/>
</dbReference>
<keyword evidence="6" id="KW-0175">Coiled coil</keyword>
<keyword evidence="8" id="KW-0732">Signal</keyword>
<evidence type="ECO:0000256" key="8">
    <source>
        <dbReference type="SAM" id="SignalP"/>
    </source>
</evidence>
<keyword evidence="2" id="KW-0963">Cytoplasm</keyword>
<name>A0ABX8V8P7_9FLAO</name>
<dbReference type="Proteomes" id="UP000825381">
    <property type="component" value="Chromosome"/>
</dbReference>
<keyword evidence="3" id="KW-0677">Repeat</keyword>
<dbReference type="InterPro" id="IPR051476">
    <property type="entry name" value="Bac_ResReg_Asp_Phosphatase"/>
</dbReference>
<organism evidence="10 11">
    <name type="scientific">Flavobacterium litorale</name>
    <dbReference type="NCBI Taxonomy" id="2856519"/>
    <lineage>
        <taxon>Bacteria</taxon>
        <taxon>Pseudomonadati</taxon>
        <taxon>Bacteroidota</taxon>
        <taxon>Flavobacteriia</taxon>
        <taxon>Flavobacteriales</taxon>
        <taxon>Flavobacteriaceae</taxon>
        <taxon>Flavobacterium</taxon>
    </lineage>
</organism>
<dbReference type="PANTHER" id="PTHR46630">
    <property type="entry name" value="TETRATRICOPEPTIDE REPEAT PROTEIN 29"/>
    <property type="match status" value="1"/>
</dbReference>
<dbReference type="InterPro" id="IPR016032">
    <property type="entry name" value="Sig_transdc_resp-reg_C-effctor"/>
</dbReference>
<protein>
    <submittedName>
        <fullName evidence="10">Tetratricopeptide repeat protein</fullName>
    </submittedName>
</protein>
<gene>
    <name evidence="10" type="ORF">K1I41_04855</name>
</gene>